<evidence type="ECO:0000256" key="1">
    <source>
        <dbReference type="SAM" id="MobiDB-lite"/>
    </source>
</evidence>
<protein>
    <submittedName>
        <fullName evidence="2">Uncharacterized protein</fullName>
    </submittedName>
</protein>
<dbReference type="HOGENOM" id="CLU_992495_0_0_2"/>
<dbReference type="GeneID" id="10798065"/>
<sequence>MTDQSDEESRRRFVKAGTATAAALGLGATGNAAARVTQNETENGNESETDGELGDAEQFRDAIATRGTYYSGAVFRVVSPPLQDAPGRETPDVVRDHEVRVFELFNTNEEGFLFVPPENRIEEGEQYVFDDQLYSATVNEPVTDDLVRVRYRPLTGADLPFDLDEVGGFETADGGGEAVVRPDDFFGGALFEITSGPQGWIPDDVEQSGLFTDYNTVHAEYLGTNENFLLFAHEEAATETGQLYVMRDEGELLDPPGNLVAAEFNAVDEDSVSIDDELLR</sequence>
<name>F8D5Z8_HALXS</name>
<dbReference type="Proteomes" id="UP000006794">
    <property type="component" value="Chromosome"/>
</dbReference>
<dbReference type="EMBL" id="CP002839">
    <property type="protein sequence ID" value="AEH37728.1"/>
    <property type="molecule type" value="Genomic_DNA"/>
</dbReference>
<evidence type="ECO:0000313" key="3">
    <source>
        <dbReference type="Proteomes" id="UP000006794"/>
    </source>
</evidence>
<keyword evidence="3" id="KW-1185">Reference proteome</keyword>
<evidence type="ECO:0000313" key="2">
    <source>
        <dbReference type="EMBL" id="AEH37728.1"/>
    </source>
</evidence>
<reference evidence="2 3" key="1">
    <citation type="journal article" date="2012" name="Stand. Genomic Sci.">
        <title>Complete genome sequence of Halopiger xanaduensis type strain (SH-6(T)).</title>
        <authorList>
            <person name="Anderson I."/>
            <person name="Tindall B.J."/>
            <person name="Rohde M."/>
            <person name="Lucas S."/>
            <person name="Han J."/>
            <person name="Lapidus A."/>
            <person name="Cheng J.F."/>
            <person name="Goodwin L."/>
            <person name="Pitluck S."/>
            <person name="Peters L."/>
            <person name="Pati A."/>
            <person name="Mikhailova N."/>
            <person name="Pagani I."/>
            <person name="Teshima H."/>
            <person name="Han C."/>
            <person name="Tapia R."/>
            <person name="Land M."/>
            <person name="Woyke T."/>
            <person name="Klenk H.P."/>
            <person name="Kyrpides N."/>
            <person name="Ivanova N."/>
        </authorList>
    </citation>
    <scope>NUCLEOTIDE SEQUENCE [LARGE SCALE GENOMIC DNA]</scope>
    <source>
        <strain evidence="3">DSM 18323 / JCM 14033 / SH-6</strain>
    </source>
</reference>
<dbReference type="RefSeq" id="WP_013880618.1">
    <property type="nucleotide sequence ID" value="NC_015666.1"/>
</dbReference>
<dbReference type="eggNOG" id="ENOG502N5YY">
    <property type="taxonomic scope" value="Archaea"/>
</dbReference>
<organism evidence="2 3">
    <name type="scientific">Halopiger xanaduensis (strain DSM 18323 / JCM 14033 / SH-6)</name>
    <dbReference type="NCBI Taxonomy" id="797210"/>
    <lineage>
        <taxon>Archaea</taxon>
        <taxon>Methanobacteriati</taxon>
        <taxon>Methanobacteriota</taxon>
        <taxon>Stenosarchaea group</taxon>
        <taxon>Halobacteria</taxon>
        <taxon>Halobacteriales</taxon>
        <taxon>Natrialbaceae</taxon>
        <taxon>Halopiger</taxon>
    </lineage>
</organism>
<proteinExistence type="predicted"/>
<dbReference type="AlphaFoldDB" id="F8D5Z8"/>
<dbReference type="OrthoDB" id="183612at2157"/>
<dbReference type="InterPro" id="IPR006311">
    <property type="entry name" value="TAT_signal"/>
</dbReference>
<gene>
    <name evidence="2" type="ordered locus">Halxa_3114</name>
</gene>
<dbReference type="STRING" id="797210.Halxa_3114"/>
<accession>F8D5Z8</accession>
<feature type="compositionally biased region" description="Acidic residues" evidence="1">
    <location>
        <begin position="43"/>
        <end position="55"/>
    </location>
</feature>
<dbReference type="KEGG" id="hxa:Halxa_3114"/>
<dbReference type="PROSITE" id="PS51318">
    <property type="entry name" value="TAT"/>
    <property type="match status" value="1"/>
</dbReference>
<feature type="region of interest" description="Disordered" evidence="1">
    <location>
        <begin position="30"/>
        <end position="56"/>
    </location>
</feature>